<evidence type="ECO:0000256" key="1">
    <source>
        <dbReference type="SAM" id="MobiDB-lite"/>
    </source>
</evidence>
<dbReference type="Proteomes" id="UP001152484">
    <property type="component" value="Unassembled WGS sequence"/>
</dbReference>
<accession>A0A9P0ZB17</accession>
<evidence type="ECO:0000313" key="3">
    <source>
        <dbReference type="Proteomes" id="UP001152484"/>
    </source>
</evidence>
<dbReference type="EMBL" id="CAMAPE010000031">
    <property type="protein sequence ID" value="CAH9093660.1"/>
    <property type="molecule type" value="Genomic_DNA"/>
</dbReference>
<comment type="caution">
    <text evidence="2">The sequence shown here is derived from an EMBL/GenBank/DDBJ whole genome shotgun (WGS) entry which is preliminary data.</text>
</comment>
<name>A0A9P0ZB17_CUSEU</name>
<organism evidence="2 3">
    <name type="scientific">Cuscuta europaea</name>
    <name type="common">European dodder</name>
    <dbReference type="NCBI Taxonomy" id="41803"/>
    <lineage>
        <taxon>Eukaryota</taxon>
        <taxon>Viridiplantae</taxon>
        <taxon>Streptophyta</taxon>
        <taxon>Embryophyta</taxon>
        <taxon>Tracheophyta</taxon>
        <taxon>Spermatophyta</taxon>
        <taxon>Magnoliopsida</taxon>
        <taxon>eudicotyledons</taxon>
        <taxon>Gunneridae</taxon>
        <taxon>Pentapetalae</taxon>
        <taxon>asterids</taxon>
        <taxon>lamiids</taxon>
        <taxon>Solanales</taxon>
        <taxon>Convolvulaceae</taxon>
        <taxon>Cuscuteae</taxon>
        <taxon>Cuscuta</taxon>
        <taxon>Cuscuta subgen. Cuscuta</taxon>
    </lineage>
</organism>
<evidence type="ECO:0008006" key="4">
    <source>
        <dbReference type="Google" id="ProtNLM"/>
    </source>
</evidence>
<keyword evidence="3" id="KW-1185">Reference proteome</keyword>
<dbReference type="AlphaFoldDB" id="A0A9P0ZB17"/>
<gene>
    <name evidence="2" type="ORF">CEURO_LOCUS12384</name>
</gene>
<proteinExistence type="predicted"/>
<sequence>MASGRIFEQRVLYETFPNYCFHCKQYGHHPFICKELATKEKADFGEPEKVETIIITKEPITKATEATKAIVAHETVDPKGKFVEVRRQKGKKITKQMIPPETKVVAAVAIEPTGATVLEFETTAAATPSIEPANAALSSNDSVSSEYDEDSESSDCYRGEVVDPGHLCTEEFEVVFMRGKFFKVKKEEVNTRKMLRRTPGLSCKETLLKRKEYLLSIVNEGNG</sequence>
<protein>
    <recommendedName>
        <fullName evidence="4">DUF4283 domain-containing protein</fullName>
    </recommendedName>
</protein>
<feature type="region of interest" description="Disordered" evidence="1">
    <location>
        <begin position="131"/>
        <end position="158"/>
    </location>
</feature>
<evidence type="ECO:0000313" key="2">
    <source>
        <dbReference type="EMBL" id="CAH9093660.1"/>
    </source>
</evidence>
<reference evidence="2" key="1">
    <citation type="submission" date="2022-07" db="EMBL/GenBank/DDBJ databases">
        <authorList>
            <person name="Macas J."/>
            <person name="Novak P."/>
            <person name="Neumann P."/>
        </authorList>
    </citation>
    <scope>NUCLEOTIDE SEQUENCE</scope>
</reference>